<keyword evidence="2" id="KW-0645">Protease</keyword>
<dbReference type="RefSeq" id="WP_377380897.1">
    <property type="nucleotide sequence ID" value="NZ_JBHSSW010000066.1"/>
</dbReference>
<keyword evidence="11" id="KW-1185">Reference proteome</keyword>
<dbReference type="Proteomes" id="UP001596303">
    <property type="component" value="Unassembled WGS sequence"/>
</dbReference>
<keyword evidence="3" id="KW-0479">Metal-binding</keyword>
<dbReference type="PANTHER" id="PTHR12147:SF56">
    <property type="entry name" value="AMINOPEPTIDASE YDR415C-RELATED"/>
    <property type="match status" value="1"/>
</dbReference>
<evidence type="ECO:0000259" key="9">
    <source>
        <dbReference type="Pfam" id="PF04389"/>
    </source>
</evidence>
<dbReference type="InterPro" id="IPR007484">
    <property type="entry name" value="Peptidase_M28"/>
</dbReference>
<dbReference type="PANTHER" id="PTHR12147">
    <property type="entry name" value="METALLOPEPTIDASE M28 FAMILY MEMBER"/>
    <property type="match status" value="1"/>
</dbReference>
<protein>
    <submittedName>
        <fullName evidence="10">M28 family metallopeptidase</fullName>
    </submittedName>
</protein>
<evidence type="ECO:0000256" key="8">
    <source>
        <dbReference type="SAM" id="SignalP"/>
    </source>
</evidence>
<name>A0ABW1SD82_9PROT</name>
<feature type="domain" description="Peptidase M28" evidence="9">
    <location>
        <begin position="335"/>
        <end position="544"/>
    </location>
</feature>
<keyword evidence="5" id="KW-0378">Hydrolase</keyword>
<keyword evidence="6" id="KW-0862">Zinc</keyword>
<feature type="region of interest" description="Disordered" evidence="7">
    <location>
        <begin position="20"/>
        <end position="44"/>
    </location>
</feature>
<evidence type="ECO:0000313" key="10">
    <source>
        <dbReference type="EMBL" id="MFC6199651.1"/>
    </source>
</evidence>
<dbReference type="InterPro" id="IPR045175">
    <property type="entry name" value="M28_fam"/>
</dbReference>
<evidence type="ECO:0000256" key="4">
    <source>
        <dbReference type="ARBA" id="ARBA00022729"/>
    </source>
</evidence>
<evidence type="ECO:0000256" key="1">
    <source>
        <dbReference type="ARBA" id="ARBA00022438"/>
    </source>
</evidence>
<dbReference type="Pfam" id="PF04389">
    <property type="entry name" value="Peptidase_M28"/>
    <property type="match status" value="1"/>
</dbReference>
<sequence length="593" mass="64310">MKRILATSCLALMLAACDSGSEAPAPEADTSTPDAAETTTPEASTEAAYGELLLPLPEDTTTEITAADLGTRISILADDTYEGRGPGQENGEKAADWVAAEMERVGLKPAVDGSWFQTVEMVNQTVDADQSYLTISSAEDAAPFVNGEETVIWTKRQEEMELDFSDSDVVFVGYGAVAPEYDWNDYEGLDTDGKTVVILVNDPGFATQDPELFNGNAMTYYGRWTYKYEEAARQGVTAAIVVHETAPAAYGWDVVRNSWTGAQADLVRSNGGEDRAMMEGWVTSDVARKLFEEAGLDFDEMKEAATKPGFKPVDMGELKASGKIVQTVDKATSRNVVGMIEGSEAPDEYVLYTAHWDHLGKAETPANSKTFTFQDDKIYNGAVDNATGVSGLLDIAEKMAAEGTKRSVLFASVTLEESGLLGSAYMAENPIVPSHEIVAGINMDGMLPMGPSKNMVVVGYGASELEDILTGVLEGQDRVVTPDPLPQNGYFYRSDHISYAKKGIPMLYADGGDDLREGGKEAGAQLGSEYTNLRYHKPQDEYSENWVLTGMEEDIQALYEVGDIIANSEEWPTWYEGNEFEAIRKADLEAAGE</sequence>
<dbReference type="CDD" id="cd05660">
    <property type="entry name" value="M28_like_PA"/>
    <property type="match status" value="1"/>
</dbReference>
<dbReference type="SUPFAM" id="SSF53187">
    <property type="entry name" value="Zn-dependent exopeptidases"/>
    <property type="match status" value="1"/>
</dbReference>
<dbReference type="CDD" id="cd04821">
    <property type="entry name" value="PA_M28_1_2"/>
    <property type="match status" value="1"/>
</dbReference>
<dbReference type="EMBL" id="JBHSSW010000066">
    <property type="protein sequence ID" value="MFC6199651.1"/>
    <property type="molecule type" value="Genomic_DNA"/>
</dbReference>
<organism evidence="10 11">
    <name type="scientific">Ponticaulis profundi</name>
    <dbReference type="NCBI Taxonomy" id="2665222"/>
    <lineage>
        <taxon>Bacteria</taxon>
        <taxon>Pseudomonadati</taxon>
        <taxon>Pseudomonadota</taxon>
        <taxon>Alphaproteobacteria</taxon>
        <taxon>Hyphomonadales</taxon>
        <taxon>Hyphomonadaceae</taxon>
        <taxon>Ponticaulis</taxon>
    </lineage>
</organism>
<dbReference type="Gene3D" id="3.40.630.10">
    <property type="entry name" value="Zn peptidases"/>
    <property type="match status" value="2"/>
</dbReference>
<gene>
    <name evidence="10" type="ORF">ACFQDM_16340</name>
</gene>
<keyword evidence="1" id="KW-0031">Aminopeptidase</keyword>
<accession>A0ABW1SD82</accession>
<evidence type="ECO:0000256" key="3">
    <source>
        <dbReference type="ARBA" id="ARBA00022723"/>
    </source>
</evidence>
<keyword evidence="4 8" id="KW-0732">Signal</keyword>
<evidence type="ECO:0000313" key="11">
    <source>
        <dbReference type="Proteomes" id="UP001596303"/>
    </source>
</evidence>
<evidence type="ECO:0000256" key="6">
    <source>
        <dbReference type="ARBA" id="ARBA00022833"/>
    </source>
</evidence>
<evidence type="ECO:0000256" key="5">
    <source>
        <dbReference type="ARBA" id="ARBA00022801"/>
    </source>
</evidence>
<feature type="compositionally biased region" description="Low complexity" evidence="7">
    <location>
        <begin position="27"/>
        <end position="44"/>
    </location>
</feature>
<evidence type="ECO:0000256" key="2">
    <source>
        <dbReference type="ARBA" id="ARBA00022670"/>
    </source>
</evidence>
<feature type="signal peptide" evidence="8">
    <location>
        <begin position="1"/>
        <end position="23"/>
    </location>
</feature>
<evidence type="ECO:0000256" key="7">
    <source>
        <dbReference type="SAM" id="MobiDB-lite"/>
    </source>
</evidence>
<comment type="caution">
    <text evidence="10">The sequence shown here is derived from an EMBL/GenBank/DDBJ whole genome shotgun (WGS) entry which is preliminary data.</text>
</comment>
<proteinExistence type="predicted"/>
<feature type="chain" id="PRO_5047029375" evidence="8">
    <location>
        <begin position="24"/>
        <end position="593"/>
    </location>
</feature>
<reference evidence="11" key="1">
    <citation type="journal article" date="2019" name="Int. J. Syst. Evol. Microbiol.">
        <title>The Global Catalogue of Microorganisms (GCM) 10K type strain sequencing project: providing services to taxonomists for standard genome sequencing and annotation.</title>
        <authorList>
            <consortium name="The Broad Institute Genomics Platform"/>
            <consortium name="The Broad Institute Genome Sequencing Center for Infectious Disease"/>
            <person name="Wu L."/>
            <person name="Ma J."/>
        </authorList>
    </citation>
    <scope>NUCLEOTIDE SEQUENCE [LARGE SCALE GENOMIC DNA]</scope>
    <source>
        <strain evidence="11">CGMCC-1.15741</strain>
    </source>
</reference>
<dbReference type="PROSITE" id="PS51257">
    <property type="entry name" value="PROKAR_LIPOPROTEIN"/>
    <property type="match status" value="1"/>
</dbReference>